<gene>
    <name evidence="1" type="ORF">HSR122_2213</name>
</gene>
<dbReference type="AlphaFoldDB" id="A0A897NAX3"/>
<evidence type="ECO:0000313" key="1">
    <source>
        <dbReference type="EMBL" id="QSG09594.1"/>
    </source>
</evidence>
<protein>
    <submittedName>
        <fullName evidence="1">Uncharacterized protein</fullName>
    </submittedName>
</protein>
<name>A0A897NAX3_9EURY</name>
<keyword evidence="2" id="KW-1185">Reference proteome</keyword>
<accession>A0A897NAX3</accession>
<proteinExistence type="predicted"/>
<sequence>MELTTTDLESTRTQQLGIMDYDGEIRSLAQAFIRCEDLTTLSEAIDRALRIEVAAVLDQADMPLARTKFDVAYTIPPENWVAENTPQCTVDSIELVEGSDKHINAATAPVVHTILKAIIERTEYEQFDEVVRAGLHRAISLEE</sequence>
<dbReference type="KEGG" id="hds:HSR122_2213"/>
<dbReference type="EMBL" id="CP064788">
    <property type="protein sequence ID" value="QSG09594.1"/>
    <property type="molecule type" value="Genomic_DNA"/>
</dbReference>
<dbReference type="Proteomes" id="UP000662973">
    <property type="component" value="Chromosome"/>
</dbReference>
<organism evidence="1 2">
    <name type="scientific">Halapricum desulfuricans</name>
    <dbReference type="NCBI Taxonomy" id="2841257"/>
    <lineage>
        <taxon>Archaea</taxon>
        <taxon>Methanobacteriati</taxon>
        <taxon>Methanobacteriota</taxon>
        <taxon>Stenosarchaea group</taxon>
        <taxon>Halobacteria</taxon>
        <taxon>Halobacteriales</taxon>
        <taxon>Haloarculaceae</taxon>
        <taxon>Halapricum</taxon>
    </lineage>
</organism>
<reference evidence="1 2" key="1">
    <citation type="submission" date="2020-11" db="EMBL/GenBank/DDBJ databases">
        <title>Carbohydrate-dependent, anaerobic sulfur respiration: A novel catabolism in halophilic archaea.</title>
        <authorList>
            <person name="Sorokin D.Y."/>
            <person name="Messina E."/>
            <person name="Smedile F."/>
            <person name="La Cono V."/>
            <person name="Hallsworth J.E."/>
            <person name="Yakimov M.M."/>
        </authorList>
    </citation>
    <scope>NUCLEOTIDE SEQUENCE [LARGE SCALE GENOMIC DNA]</scope>
    <source>
        <strain evidence="1 2">HSR12-2</strain>
    </source>
</reference>
<evidence type="ECO:0000313" key="2">
    <source>
        <dbReference type="Proteomes" id="UP000662973"/>
    </source>
</evidence>